<feature type="transmembrane region" description="Helical" evidence="1">
    <location>
        <begin position="6"/>
        <end position="24"/>
    </location>
</feature>
<organism evidence="2 3">
    <name type="scientific">Pedobacter quisquiliarum</name>
    <dbReference type="NCBI Taxonomy" id="1834438"/>
    <lineage>
        <taxon>Bacteria</taxon>
        <taxon>Pseudomonadati</taxon>
        <taxon>Bacteroidota</taxon>
        <taxon>Sphingobacteriia</taxon>
        <taxon>Sphingobacteriales</taxon>
        <taxon>Sphingobacteriaceae</taxon>
        <taxon>Pedobacter</taxon>
    </lineage>
</organism>
<evidence type="ECO:0000256" key="1">
    <source>
        <dbReference type="SAM" id="Phobius"/>
    </source>
</evidence>
<keyword evidence="3" id="KW-1185">Reference proteome</keyword>
<name>A0A916UEQ0_9SPHI</name>
<dbReference type="EMBL" id="BMIL01000008">
    <property type="protein sequence ID" value="GGC70619.1"/>
    <property type="molecule type" value="Genomic_DNA"/>
</dbReference>
<proteinExistence type="predicted"/>
<accession>A0A916UEQ0</accession>
<evidence type="ECO:0000313" key="3">
    <source>
        <dbReference type="Proteomes" id="UP000651668"/>
    </source>
</evidence>
<dbReference type="RefSeq" id="WP_188627259.1">
    <property type="nucleotide sequence ID" value="NZ_BMIL01000008.1"/>
</dbReference>
<keyword evidence="1" id="KW-0472">Membrane</keyword>
<comment type="caution">
    <text evidence="2">The sequence shown here is derived from an EMBL/GenBank/DDBJ whole genome shotgun (WGS) entry which is preliminary data.</text>
</comment>
<keyword evidence="1" id="KW-0812">Transmembrane</keyword>
<reference evidence="2" key="1">
    <citation type="journal article" date="2014" name="Int. J. Syst. Evol. Microbiol.">
        <title>Complete genome sequence of Corynebacterium casei LMG S-19264T (=DSM 44701T), isolated from a smear-ripened cheese.</title>
        <authorList>
            <consortium name="US DOE Joint Genome Institute (JGI-PGF)"/>
            <person name="Walter F."/>
            <person name="Albersmeier A."/>
            <person name="Kalinowski J."/>
            <person name="Ruckert C."/>
        </authorList>
    </citation>
    <scope>NUCLEOTIDE SEQUENCE</scope>
    <source>
        <strain evidence="2">CGMCC 1.15343</strain>
    </source>
</reference>
<dbReference type="Gene3D" id="2.160.20.120">
    <property type="match status" value="1"/>
</dbReference>
<dbReference type="Proteomes" id="UP000651668">
    <property type="component" value="Unassembled WGS sequence"/>
</dbReference>
<keyword evidence="1" id="KW-1133">Transmembrane helix</keyword>
<protein>
    <recommendedName>
        <fullName evidence="4">Auto-transporter adhesin, head GIN domain</fullName>
    </recommendedName>
</protein>
<evidence type="ECO:0000313" key="2">
    <source>
        <dbReference type="EMBL" id="GGC70619.1"/>
    </source>
</evidence>
<gene>
    <name evidence="2" type="ORF">GCM10011387_25070</name>
</gene>
<dbReference type="AlphaFoldDB" id="A0A916UEQ0"/>
<reference evidence="2" key="2">
    <citation type="submission" date="2020-09" db="EMBL/GenBank/DDBJ databases">
        <authorList>
            <person name="Sun Q."/>
            <person name="Zhou Y."/>
        </authorList>
    </citation>
    <scope>NUCLEOTIDE SEQUENCE</scope>
    <source>
        <strain evidence="2">CGMCC 1.15343</strain>
    </source>
</reference>
<evidence type="ECO:0008006" key="4">
    <source>
        <dbReference type="Google" id="ProtNLM"/>
    </source>
</evidence>
<sequence length="235" mass="25954">MKTSTILIIAAVAASFIAITAFNLTQKAFYDKGEWRGRFYGMEFIPVNSVSDIEIADSEKMEVTIEQGKKEGLYIGKSFKEHIKWSKNGKKLKLEVVEDAKKGAPFRNETFILVLNRLDQVKTSPYQSIKFQKSYPQAVMQIKGFKQNALALDLGTSGRANLIDMALDTLTAKIGNQEGGSSLRIEKGTKIKAANFTIPGESGLVLNNPDITKATYRLTDQATVILNGNVLNVLK</sequence>